<evidence type="ECO:0000256" key="3">
    <source>
        <dbReference type="ARBA" id="ARBA00008184"/>
    </source>
</evidence>
<dbReference type="InterPro" id="IPR005122">
    <property type="entry name" value="Uracil-DNA_glycosylase-like"/>
</dbReference>
<dbReference type="EC" id="3.2.2.27" evidence="4 9"/>
<proteinExistence type="inferred from homology"/>
<evidence type="ECO:0000256" key="9">
    <source>
        <dbReference type="HAMAP-Rule" id="MF_00148"/>
    </source>
</evidence>
<dbReference type="InterPro" id="IPR002043">
    <property type="entry name" value="UDG_fam1"/>
</dbReference>
<reference evidence="13 14" key="1">
    <citation type="submission" date="2018-11" db="EMBL/GenBank/DDBJ databases">
        <title>Schleiferia aggregans sp. nov., a moderately thermophilic heterotrophic bacterium isolated from microbial mats at a terrestrial hot spring.</title>
        <authorList>
            <person name="Iino T."/>
            <person name="Ohkuma M."/>
            <person name="Haruta S."/>
        </authorList>
    </citation>
    <scope>NUCLEOTIDE SEQUENCE [LARGE SCALE GENOMIC DNA]</scope>
    <source>
        <strain evidence="13 14">LA</strain>
    </source>
</reference>
<dbReference type="NCBIfam" id="NF003592">
    <property type="entry name" value="PRK05254.1-5"/>
    <property type="match status" value="1"/>
</dbReference>
<evidence type="ECO:0000313" key="14">
    <source>
        <dbReference type="Proteomes" id="UP000286715"/>
    </source>
</evidence>
<dbReference type="NCBIfam" id="NF003589">
    <property type="entry name" value="PRK05254.1-2"/>
    <property type="match status" value="1"/>
</dbReference>
<evidence type="ECO:0000256" key="4">
    <source>
        <dbReference type="ARBA" id="ARBA00012030"/>
    </source>
</evidence>
<dbReference type="Proteomes" id="UP000286715">
    <property type="component" value="Unassembled WGS sequence"/>
</dbReference>
<organism evidence="13 14">
    <name type="scientific">Thermaurantimonas aggregans</name>
    <dbReference type="NCBI Taxonomy" id="2173829"/>
    <lineage>
        <taxon>Bacteria</taxon>
        <taxon>Pseudomonadati</taxon>
        <taxon>Bacteroidota</taxon>
        <taxon>Flavobacteriia</taxon>
        <taxon>Flavobacteriales</taxon>
        <taxon>Schleiferiaceae</taxon>
        <taxon>Thermaurantimonas</taxon>
    </lineage>
</organism>
<dbReference type="SUPFAM" id="SSF52141">
    <property type="entry name" value="Uracil-DNA glycosylase-like"/>
    <property type="match status" value="1"/>
</dbReference>
<evidence type="ECO:0000256" key="10">
    <source>
        <dbReference type="PROSITE-ProRule" id="PRU10072"/>
    </source>
</evidence>
<gene>
    <name evidence="9 13" type="primary">ung</name>
    <name evidence="13" type="ORF">JCM31826_11090</name>
</gene>
<evidence type="ECO:0000313" key="13">
    <source>
        <dbReference type="EMBL" id="GCD77627.1"/>
    </source>
</evidence>
<dbReference type="NCBIfam" id="NF003591">
    <property type="entry name" value="PRK05254.1-4"/>
    <property type="match status" value="1"/>
</dbReference>
<comment type="function">
    <text evidence="2 9 11">Excises uracil residues from the DNA which can arise as a result of misincorporation of dUMP residues by DNA polymerase or due to deamination of cytosine.</text>
</comment>
<feature type="domain" description="Uracil-DNA glycosylase-like" evidence="12">
    <location>
        <begin position="82"/>
        <end position="242"/>
    </location>
</feature>
<dbReference type="PANTHER" id="PTHR11264:SF0">
    <property type="entry name" value="URACIL-DNA GLYCOSYLASE"/>
    <property type="match status" value="1"/>
</dbReference>
<name>A0A401XKR7_9FLAO</name>
<dbReference type="Gene3D" id="3.40.470.10">
    <property type="entry name" value="Uracil-DNA glycosylase-like domain"/>
    <property type="match status" value="1"/>
</dbReference>
<dbReference type="Pfam" id="PF03167">
    <property type="entry name" value="UDG"/>
    <property type="match status" value="1"/>
</dbReference>
<dbReference type="GO" id="GO:0005737">
    <property type="term" value="C:cytoplasm"/>
    <property type="evidence" value="ECO:0007669"/>
    <property type="project" value="UniProtKB-SubCell"/>
</dbReference>
<evidence type="ECO:0000256" key="7">
    <source>
        <dbReference type="ARBA" id="ARBA00022801"/>
    </source>
</evidence>
<protein>
    <recommendedName>
        <fullName evidence="5 9">Uracil-DNA glycosylase</fullName>
        <shortName evidence="9">UDG</shortName>
        <ecNumber evidence="4 9">3.2.2.27</ecNumber>
    </recommendedName>
</protein>
<keyword evidence="6 9" id="KW-0227">DNA damage</keyword>
<comment type="similarity">
    <text evidence="3 9 11">Belongs to the uracil-DNA glycosylase (UDG) superfamily. UNG family.</text>
</comment>
<dbReference type="GO" id="GO:0097510">
    <property type="term" value="P:base-excision repair, AP site formation via deaminated base removal"/>
    <property type="evidence" value="ECO:0007669"/>
    <property type="project" value="TreeGrafter"/>
</dbReference>
<evidence type="ECO:0000256" key="2">
    <source>
        <dbReference type="ARBA" id="ARBA00002631"/>
    </source>
</evidence>
<evidence type="ECO:0000256" key="8">
    <source>
        <dbReference type="ARBA" id="ARBA00023204"/>
    </source>
</evidence>
<accession>A0A401XKR7</accession>
<keyword evidence="7 9" id="KW-0378">Hydrolase</keyword>
<keyword evidence="14" id="KW-1185">Reference proteome</keyword>
<dbReference type="CDD" id="cd10027">
    <property type="entry name" value="UDG-F1-like"/>
    <property type="match status" value="1"/>
</dbReference>
<dbReference type="HAMAP" id="MF_00148">
    <property type="entry name" value="UDG"/>
    <property type="match status" value="1"/>
</dbReference>
<comment type="caution">
    <text evidence="13">The sequence shown here is derived from an EMBL/GenBank/DDBJ whole genome shotgun (WGS) entry which is preliminary data.</text>
</comment>
<evidence type="ECO:0000256" key="6">
    <source>
        <dbReference type="ARBA" id="ARBA00022763"/>
    </source>
</evidence>
<dbReference type="SMART" id="SM00986">
    <property type="entry name" value="UDG"/>
    <property type="match status" value="1"/>
</dbReference>
<dbReference type="NCBIfam" id="NF003588">
    <property type="entry name" value="PRK05254.1-1"/>
    <property type="match status" value="1"/>
</dbReference>
<evidence type="ECO:0000256" key="1">
    <source>
        <dbReference type="ARBA" id="ARBA00001400"/>
    </source>
</evidence>
<dbReference type="InterPro" id="IPR018085">
    <property type="entry name" value="Ura-DNA_Glyclase_AS"/>
</dbReference>
<dbReference type="FunFam" id="3.40.470.10:FF:000001">
    <property type="entry name" value="Uracil-DNA glycosylase"/>
    <property type="match status" value="1"/>
</dbReference>
<comment type="catalytic activity">
    <reaction evidence="1 9 11">
        <text>Hydrolyzes single-stranded DNA or mismatched double-stranded DNA and polynucleotides, releasing free uracil.</text>
        <dbReference type="EC" id="3.2.2.27"/>
    </reaction>
</comment>
<dbReference type="EMBL" id="BHZE01000009">
    <property type="protein sequence ID" value="GCD77627.1"/>
    <property type="molecule type" value="Genomic_DNA"/>
</dbReference>
<sequence length="254" mass="28714">MALHVVRLFAYLNQPTNIVLLFSFIKLKVKNPSLQILQELYPDYFTDEVIQAEYFQKLAEFVAEERKKYIIYPEKKNVFNALKVPPSEVKVVILGQDPYHAPGQANGYCFSVPKGIPLPPSLINIFKELKDDLGIDRGNNGDLTGWAQQGVMLLNAVLTVRQGQPGSHANRGWEIFTDHVIKTVQRSTKNVIFVLWGAYAKKKQALIDPSRHFVITGAHPSPLSAYQGFFGGKYFSRINALLIEKGKIPIDWSR</sequence>
<dbReference type="PROSITE" id="PS00130">
    <property type="entry name" value="U_DNA_GLYCOSYLASE"/>
    <property type="match status" value="1"/>
</dbReference>
<feature type="active site" description="Proton acceptor" evidence="9 10">
    <location>
        <position position="97"/>
    </location>
</feature>
<dbReference type="PANTHER" id="PTHR11264">
    <property type="entry name" value="URACIL-DNA GLYCOSYLASE"/>
    <property type="match status" value="1"/>
</dbReference>
<dbReference type="SMART" id="SM00987">
    <property type="entry name" value="UreE_C"/>
    <property type="match status" value="1"/>
</dbReference>
<keyword evidence="9" id="KW-0963">Cytoplasm</keyword>
<dbReference type="InterPro" id="IPR036895">
    <property type="entry name" value="Uracil-DNA_glycosylase-like_sf"/>
</dbReference>
<comment type="subcellular location">
    <subcellularLocation>
        <location evidence="9">Cytoplasm</location>
    </subcellularLocation>
</comment>
<evidence type="ECO:0000256" key="5">
    <source>
        <dbReference type="ARBA" id="ARBA00018429"/>
    </source>
</evidence>
<dbReference type="GO" id="GO:0004844">
    <property type="term" value="F:uracil DNA N-glycosylase activity"/>
    <property type="evidence" value="ECO:0007669"/>
    <property type="project" value="UniProtKB-UniRule"/>
</dbReference>
<keyword evidence="8 9" id="KW-0234">DNA repair</keyword>
<evidence type="ECO:0000259" key="12">
    <source>
        <dbReference type="SMART" id="SM00986"/>
    </source>
</evidence>
<evidence type="ECO:0000256" key="11">
    <source>
        <dbReference type="RuleBase" id="RU003780"/>
    </source>
</evidence>
<dbReference type="NCBIfam" id="TIGR00628">
    <property type="entry name" value="ung"/>
    <property type="match status" value="1"/>
</dbReference>
<dbReference type="AlphaFoldDB" id="A0A401XKR7"/>